<feature type="domain" description="Ras-associating" evidence="13">
    <location>
        <begin position="242"/>
        <end position="345"/>
    </location>
</feature>
<proteinExistence type="predicted"/>
<dbReference type="FunFam" id="3.10.20.90:FF:000025">
    <property type="entry name" value="Afadin, adherens junction formation factor"/>
    <property type="match status" value="1"/>
</dbReference>
<feature type="region of interest" description="Disordered" evidence="11">
    <location>
        <begin position="1428"/>
        <end position="1450"/>
    </location>
</feature>
<comment type="subcellular location">
    <subcellularLocation>
        <location evidence="1">Cell junction</location>
        <location evidence="1">Adherens junction</location>
    </subcellularLocation>
</comment>
<evidence type="ECO:0000256" key="4">
    <source>
        <dbReference type="ARBA" id="ARBA00022889"/>
    </source>
</evidence>
<dbReference type="STRING" id="409849.ENSPMGP00000025101"/>
<dbReference type="GO" id="GO:0032880">
    <property type="term" value="P:regulation of protein localization"/>
    <property type="evidence" value="ECO:0007669"/>
    <property type="project" value="TreeGrafter"/>
</dbReference>
<evidence type="ECO:0000259" key="14">
    <source>
        <dbReference type="PROSITE" id="PS51126"/>
    </source>
</evidence>
<feature type="region of interest" description="Disordered" evidence="11">
    <location>
        <begin position="1084"/>
        <end position="1136"/>
    </location>
</feature>
<dbReference type="CDD" id="cd22265">
    <property type="entry name" value="UDM1_RNF168"/>
    <property type="match status" value="1"/>
</dbReference>
<feature type="compositionally biased region" description="Basic and acidic residues" evidence="11">
    <location>
        <begin position="1494"/>
        <end position="1517"/>
    </location>
</feature>
<feature type="domain" description="Ras-associating" evidence="13">
    <location>
        <begin position="38"/>
        <end position="132"/>
    </location>
</feature>
<dbReference type="GO" id="GO:0007155">
    <property type="term" value="P:cell adhesion"/>
    <property type="evidence" value="ECO:0007669"/>
    <property type="project" value="UniProtKB-KW"/>
</dbReference>
<dbReference type="Gene3D" id="2.60.200.20">
    <property type="match status" value="1"/>
</dbReference>
<feature type="compositionally biased region" description="Basic and acidic residues" evidence="11">
    <location>
        <begin position="169"/>
        <end position="191"/>
    </location>
</feature>
<feature type="region of interest" description="Disordered" evidence="11">
    <location>
        <begin position="1215"/>
        <end position="1236"/>
    </location>
</feature>
<feature type="region of interest" description="Disordered" evidence="11">
    <location>
        <begin position="1364"/>
        <end position="1388"/>
    </location>
</feature>
<keyword evidence="3" id="KW-0677">Repeat</keyword>
<dbReference type="Gene3D" id="3.10.20.90">
    <property type="entry name" value="Phosphatidylinositol 3-kinase Catalytic Subunit, Chain A, domain 1"/>
    <property type="match status" value="2"/>
</dbReference>
<dbReference type="GO" id="GO:0030154">
    <property type="term" value="P:cell differentiation"/>
    <property type="evidence" value="ECO:0007669"/>
    <property type="project" value="UniProtKB-ARBA"/>
</dbReference>
<dbReference type="InterPro" id="IPR037977">
    <property type="entry name" value="CBD_Afadin"/>
</dbReference>
<dbReference type="Ensembl" id="ENSPMGT00000026741.1">
    <property type="protein sequence ID" value="ENSPMGP00000025101.1"/>
    <property type="gene ID" value="ENSPMGG00000020281.1"/>
</dbReference>
<dbReference type="FunFam" id="2.60.200.20:FF:000006">
    <property type="entry name" value="Afadin, adherens junction formation factor"/>
    <property type="match status" value="1"/>
</dbReference>
<dbReference type="InterPro" id="IPR000253">
    <property type="entry name" value="FHA_dom"/>
</dbReference>
<dbReference type="SUPFAM" id="SSF50156">
    <property type="entry name" value="PDZ domain-like"/>
    <property type="match status" value="1"/>
</dbReference>
<evidence type="ECO:0000256" key="3">
    <source>
        <dbReference type="ARBA" id="ARBA00022737"/>
    </source>
</evidence>
<feature type="compositionally biased region" description="Basic and acidic residues" evidence="11">
    <location>
        <begin position="1091"/>
        <end position="1108"/>
    </location>
</feature>
<keyword evidence="4" id="KW-0130">Cell adhesion</keyword>
<dbReference type="CDD" id="cd01782">
    <property type="entry name" value="RA1_Afadin"/>
    <property type="match status" value="1"/>
</dbReference>
<dbReference type="PROSITE" id="PS50200">
    <property type="entry name" value="RA"/>
    <property type="match status" value="2"/>
</dbReference>
<evidence type="ECO:0000313" key="15">
    <source>
        <dbReference type="Ensembl" id="ENSPMGP00000025101.1"/>
    </source>
</evidence>
<dbReference type="CDD" id="cd22711">
    <property type="entry name" value="FHA_AFDN"/>
    <property type="match status" value="1"/>
</dbReference>
<dbReference type="Pfam" id="PF00788">
    <property type="entry name" value="RA"/>
    <property type="match status" value="2"/>
</dbReference>
<feature type="compositionally biased region" description="Low complexity" evidence="11">
    <location>
        <begin position="1317"/>
        <end position="1326"/>
    </location>
</feature>
<dbReference type="InterPro" id="IPR036034">
    <property type="entry name" value="PDZ_sf"/>
</dbReference>
<dbReference type="InterPro" id="IPR000159">
    <property type="entry name" value="RA_dom"/>
</dbReference>
<feature type="region of interest" description="Disordered" evidence="11">
    <location>
        <begin position="346"/>
        <end position="366"/>
    </location>
</feature>
<dbReference type="InterPro" id="IPR001478">
    <property type="entry name" value="PDZ"/>
</dbReference>
<feature type="compositionally biased region" description="Acidic residues" evidence="11">
    <location>
        <begin position="1436"/>
        <end position="1448"/>
    </location>
</feature>
<dbReference type="GO" id="GO:0007165">
    <property type="term" value="P:signal transduction"/>
    <property type="evidence" value="ECO:0007669"/>
    <property type="project" value="InterPro"/>
</dbReference>
<organism evidence="15 16">
    <name type="scientific">Periophthalmus magnuspinnatus</name>
    <dbReference type="NCBI Taxonomy" id="409849"/>
    <lineage>
        <taxon>Eukaryota</taxon>
        <taxon>Metazoa</taxon>
        <taxon>Chordata</taxon>
        <taxon>Craniata</taxon>
        <taxon>Vertebrata</taxon>
        <taxon>Euteleostomi</taxon>
        <taxon>Actinopterygii</taxon>
        <taxon>Neopterygii</taxon>
        <taxon>Teleostei</taxon>
        <taxon>Neoteleostei</taxon>
        <taxon>Acanthomorphata</taxon>
        <taxon>Gobiaria</taxon>
        <taxon>Gobiiformes</taxon>
        <taxon>Gobioidei</taxon>
        <taxon>Gobiidae</taxon>
        <taxon>Oxudercinae</taxon>
        <taxon>Periophthalmus</taxon>
    </lineage>
</organism>
<evidence type="ECO:0000256" key="6">
    <source>
        <dbReference type="ARBA" id="ARBA00022990"/>
    </source>
</evidence>
<dbReference type="FunFam" id="2.30.42.10:FF:000032">
    <property type="entry name" value="Afadin isoform A"/>
    <property type="match status" value="1"/>
</dbReference>
<dbReference type="CDD" id="cd15471">
    <property type="entry name" value="Myo5p-like_CBD_afadin"/>
    <property type="match status" value="1"/>
</dbReference>
<dbReference type="Pfam" id="PF00595">
    <property type="entry name" value="PDZ"/>
    <property type="match status" value="1"/>
</dbReference>
<dbReference type="InterPro" id="IPR029071">
    <property type="entry name" value="Ubiquitin-like_domsf"/>
</dbReference>
<dbReference type="InterPro" id="IPR008984">
    <property type="entry name" value="SMAD_FHA_dom_sf"/>
</dbReference>
<evidence type="ECO:0000256" key="2">
    <source>
        <dbReference type="ARBA" id="ARBA00022553"/>
    </source>
</evidence>
<keyword evidence="7" id="KW-0175">Coiled coil</keyword>
<evidence type="ECO:0000256" key="10">
    <source>
        <dbReference type="ARBA" id="ARBA00083790"/>
    </source>
</evidence>
<dbReference type="GO" id="GO:0005737">
    <property type="term" value="C:cytoplasm"/>
    <property type="evidence" value="ECO:0007669"/>
    <property type="project" value="UniProtKB-ARBA"/>
</dbReference>
<evidence type="ECO:0000256" key="1">
    <source>
        <dbReference type="ARBA" id="ARBA00004536"/>
    </source>
</evidence>
<reference evidence="15" key="1">
    <citation type="submission" date="2025-08" db="UniProtKB">
        <authorList>
            <consortium name="Ensembl"/>
        </authorList>
    </citation>
    <scope>IDENTIFICATION</scope>
</reference>
<dbReference type="PROSITE" id="PS50106">
    <property type="entry name" value="PDZ"/>
    <property type="match status" value="1"/>
</dbReference>
<dbReference type="Pfam" id="PF01843">
    <property type="entry name" value="DIL"/>
    <property type="match status" value="1"/>
</dbReference>
<feature type="region of interest" description="Disordered" evidence="11">
    <location>
        <begin position="130"/>
        <end position="191"/>
    </location>
</feature>
<evidence type="ECO:0000259" key="13">
    <source>
        <dbReference type="PROSITE" id="PS50200"/>
    </source>
</evidence>
<keyword evidence="2" id="KW-0597">Phosphoprotein</keyword>
<dbReference type="PANTHER" id="PTHR10398:SF2">
    <property type="entry name" value="AFADIN"/>
    <property type="match status" value="1"/>
</dbReference>
<dbReference type="SMART" id="SM00314">
    <property type="entry name" value="RA"/>
    <property type="match status" value="2"/>
</dbReference>
<keyword evidence="6" id="KW-0007">Acetylation</keyword>
<dbReference type="GO" id="GO:0005912">
    <property type="term" value="C:adherens junction"/>
    <property type="evidence" value="ECO:0007669"/>
    <property type="project" value="UniProtKB-SubCell"/>
</dbReference>
<feature type="compositionally biased region" description="Polar residues" evidence="11">
    <location>
        <begin position="1153"/>
        <end position="1162"/>
    </location>
</feature>
<keyword evidence="16" id="KW-1185">Reference proteome</keyword>
<protein>
    <recommendedName>
        <fullName evidence="9">Afadin</fullName>
    </recommendedName>
    <alternativeName>
        <fullName evidence="10">Afadin adherens junction formation factor</fullName>
    </alternativeName>
</protein>
<feature type="region of interest" description="Disordered" evidence="11">
    <location>
        <begin position="1494"/>
        <end position="1523"/>
    </location>
</feature>
<evidence type="ECO:0000256" key="8">
    <source>
        <dbReference type="ARBA" id="ARBA00058472"/>
    </source>
</evidence>
<dbReference type="SMART" id="SM00228">
    <property type="entry name" value="PDZ"/>
    <property type="match status" value="1"/>
</dbReference>
<feature type="domain" description="PDZ" evidence="12">
    <location>
        <begin position="985"/>
        <end position="1071"/>
    </location>
</feature>
<dbReference type="GO" id="GO:0050839">
    <property type="term" value="F:cell adhesion molecule binding"/>
    <property type="evidence" value="ECO:0007669"/>
    <property type="project" value="TreeGrafter"/>
</dbReference>
<dbReference type="Proteomes" id="UP000261520">
    <property type="component" value="Unplaced"/>
</dbReference>
<comment type="function">
    <text evidence="8">Belongs to an adhesion system, probably together with the E-cadherin-catenin system, which plays a role in the organization of homotypic, interneuronal and heterotypic cell-cell adherens junctions (AJs). Nectin- and actin-filament-binding protein that connects nectin to the actin cytoskeleton. May play a key role in the organization of epithelial structures of the embryonic ectoderm. Essential for the organization of adherens junctions.</text>
</comment>
<evidence type="ECO:0000256" key="11">
    <source>
        <dbReference type="SAM" id="MobiDB-lite"/>
    </source>
</evidence>
<dbReference type="SUPFAM" id="SSF49879">
    <property type="entry name" value="SMAD/FHA domain"/>
    <property type="match status" value="1"/>
</dbReference>
<evidence type="ECO:0000256" key="5">
    <source>
        <dbReference type="ARBA" id="ARBA00022949"/>
    </source>
</evidence>
<evidence type="ECO:0000256" key="7">
    <source>
        <dbReference type="ARBA" id="ARBA00023054"/>
    </source>
</evidence>
<feature type="domain" description="Dilute" evidence="14">
    <location>
        <begin position="645"/>
        <end position="885"/>
    </location>
</feature>
<dbReference type="InterPro" id="IPR002710">
    <property type="entry name" value="Dilute_dom"/>
</dbReference>
<feature type="compositionally biased region" description="Basic residues" evidence="11">
    <location>
        <begin position="157"/>
        <end position="168"/>
    </location>
</feature>
<evidence type="ECO:0000259" key="12">
    <source>
        <dbReference type="PROSITE" id="PS50106"/>
    </source>
</evidence>
<dbReference type="FunFam" id="3.10.20.90:FF:000033">
    <property type="entry name" value="afadin isoform X1"/>
    <property type="match status" value="1"/>
</dbReference>
<reference evidence="15" key="2">
    <citation type="submission" date="2025-09" db="UniProtKB">
        <authorList>
            <consortium name="Ensembl"/>
        </authorList>
    </citation>
    <scope>IDENTIFICATION</scope>
</reference>
<evidence type="ECO:0000256" key="9">
    <source>
        <dbReference type="ARBA" id="ARBA00073709"/>
    </source>
</evidence>
<feature type="compositionally biased region" description="Basic and acidic residues" evidence="11">
    <location>
        <begin position="1374"/>
        <end position="1388"/>
    </location>
</feature>
<dbReference type="InterPro" id="IPR028842">
    <property type="entry name" value="Afadin"/>
</dbReference>
<sequence length="1523" mass="172393">MSGSREEERRKLADIINHWNANRLDLFEISRPTEDLEFHGVMRFYFQDRVAGNFATKCIRVSSTATTQDVIETLAEKFRPDMRMLSSPKYSLYEVHVSGERQLDLDEKPLVVQLNWNKDDREGRFVLKNENDILPKKSQSNGPDKEKDGVIQNFKRTLSKKEKKKEKKREKEFARIPDGDDQSLSREDGENSRLAAEVYKDMPETSFTRTISNPEVVMKRRRQQKLEKRMQEFMSSDGRPDSGGTLRIYADSLKPNIPYKTILLSTRDTADFAVVEALEKYGLEKENPREYCIARVILQTLQHFYQDDKSGKEVILDDNECPLQIFRDWPTDRGALVFQLKKRPSDYPGRKGRKVDEKGLRKDGSLPPEKLPYLVELSPGRGNHYAYYAYRHHEDGSDSRDKPKLYRLQHSITEVGSDCTDDGAIQLLGPGILPHHCNLMHSEGMVTVTPHGPDADTFVDGQRINETTVLRSGSTIQFGSAHVFKFVDPMFDQGGKGQTAAMMRGRHKSGSVPETTFDLHGDVHSGAPLPTNLKSVSLSFQSSGKLDMERGMVKPMIRAEQQDGRSQDAQGDRPEMTLPASIEFRDNSEDTFLSAIINYTNSSTVHFKLSPTYVLYMACRFVLSPSYRPDMSPSERTHKVIAIVNKMVSMMEGVIQKQKNIAGALAFWMANASELLNFIKQDRDLSRITLDAQDILAHLVQMAFKYLVHCLQADLNNYMPAFLDDPEEHNPQRPKIEDVLHTLTGAMSLLRRCRVNAALTIQLFSQLFHFVNMWLFNKLVTDSDSGLCCHYWGAILRQQLSHIEAWAEKQGLELAADCHLSRIVQATTLLTMDKYSMQDVQNIHNTCFKLNSLQLHALMSNYHCAPDEPYIPPELIDHVVAVAENTADELARSDGREVQLEEDPDLQLPFLLPEDGYSCDVVRSIPNGLQDFLEPLLQRGFCRLTPHPRSPGTWTVHFEGADSLLRHNFEETFSFLWPMRKEPEVVTVTLKKHNGMGLSIVAAKGAGQEKLGIYIKSVVKGGAADMDGRLAAGDQLLSVDGRSLVGLSQERAAELMTRTGSVVTLEVAKQGAIYHGLATLLNQPSPMMQRASDRGREKNGKMRPKSEGFELYNNSVQNGSPESPQGAWDSYPEPKKMSGEERLLKNRADHRSSPNVANQGQSPAGKAVYPGGPGTKITSVSTGNLCDEPSPPRPEAYPIPTQTYPREYFTIPASKSQDRVVPPGQGPPQHWQSMDDRERLPMGDNIHNSMQVKNAKYVLISVYFSTGGPEMWAPQPQIPSSLESSTSSQEHLNFSAASSSSNKSGNQKTGPGRWKTPNAPHAVQPHPAQPPSRMDTVIRELLPQQQPRTIERRDLQYITISKEELSSDSLSPDPWKRDAREKAEKQQQLHIVDLLDKEIQELQAKPERTAEESDRLRKLMLEWQFQKRLQESKQSDEDEEEEDDEDVDTMLIMQRLEAEKRARQTAVPAISVLDLLQDEERRRKQQLEEIRKREAEERAKQEEDGAEVERGGEEQKGDRRKGR</sequence>
<dbReference type="GO" id="GO:0034330">
    <property type="term" value="P:cell junction organization"/>
    <property type="evidence" value="ECO:0007669"/>
    <property type="project" value="UniProtKB-ARBA"/>
</dbReference>
<feature type="region of interest" description="Disordered" evidence="11">
    <location>
        <begin position="1148"/>
        <end position="1200"/>
    </location>
</feature>
<dbReference type="SUPFAM" id="SSF54236">
    <property type="entry name" value="Ubiquitin-like"/>
    <property type="match status" value="2"/>
</dbReference>
<evidence type="ECO:0000313" key="16">
    <source>
        <dbReference type="Proteomes" id="UP000261520"/>
    </source>
</evidence>
<dbReference type="CDD" id="cd06789">
    <property type="entry name" value="PDZ_AFDN-like"/>
    <property type="match status" value="1"/>
</dbReference>
<feature type="region of interest" description="Disordered" evidence="11">
    <location>
        <begin position="1275"/>
        <end position="1333"/>
    </location>
</feature>
<dbReference type="PROSITE" id="PS51126">
    <property type="entry name" value="DILUTE"/>
    <property type="match status" value="1"/>
</dbReference>
<keyword evidence="5" id="KW-0965">Cell junction</keyword>
<name>A0A3B4B986_9GOBI</name>
<dbReference type="Pfam" id="PF00498">
    <property type="entry name" value="FHA"/>
    <property type="match status" value="1"/>
</dbReference>
<dbReference type="PANTHER" id="PTHR10398">
    <property type="entry name" value="AFADIN"/>
    <property type="match status" value="1"/>
</dbReference>
<accession>A0A3B4B986</accession>
<feature type="compositionally biased region" description="Polar residues" evidence="11">
    <location>
        <begin position="1112"/>
        <end position="1123"/>
    </location>
</feature>
<dbReference type="CDD" id="cd01781">
    <property type="entry name" value="RA2_Afadin"/>
    <property type="match status" value="1"/>
</dbReference>
<dbReference type="Gene3D" id="2.30.42.10">
    <property type="match status" value="1"/>
</dbReference>
<feature type="compositionally biased region" description="Basic and acidic residues" evidence="11">
    <location>
        <begin position="346"/>
        <end position="364"/>
    </location>
</feature>
<dbReference type="SMART" id="SM01132">
    <property type="entry name" value="DIL"/>
    <property type="match status" value="1"/>
</dbReference>